<keyword evidence="1" id="KW-0282">Flagellum</keyword>
<protein>
    <submittedName>
        <fullName evidence="1">Intraflagellar transport protein 122-like</fullName>
    </submittedName>
</protein>
<evidence type="ECO:0000313" key="1">
    <source>
        <dbReference type="EMBL" id="OLQ00431.1"/>
    </source>
</evidence>
<sequence>MLRAPVCVAYNLLQNATRQTQLCCCVAGSALPPDDEVPCMVNMCFINCFPQLGICASLGSMKKGEFYGRYMGMGRQVSGCSASYDFADMAAPRQVQMDSIDESKAFRQQGSYAFAKEATLISLHMENHRWDEAFQLSNMHPEYAAQIYLPWAMSLVHP</sequence>
<keyword evidence="1" id="KW-0969">Cilium</keyword>
<proteinExistence type="predicted"/>
<keyword evidence="2" id="KW-1185">Reference proteome</keyword>
<gene>
    <name evidence="1" type="primary">IFT122</name>
    <name evidence="1" type="ORF">AK812_SmicGene16930</name>
</gene>
<organism evidence="1 2">
    <name type="scientific">Symbiodinium microadriaticum</name>
    <name type="common">Dinoflagellate</name>
    <name type="synonym">Zooxanthella microadriatica</name>
    <dbReference type="NCBI Taxonomy" id="2951"/>
    <lineage>
        <taxon>Eukaryota</taxon>
        <taxon>Sar</taxon>
        <taxon>Alveolata</taxon>
        <taxon>Dinophyceae</taxon>
        <taxon>Suessiales</taxon>
        <taxon>Symbiodiniaceae</taxon>
        <taxon>Symbiodinium</taxon>
    </lineage>
</organism>
<name>A0A1Q9DZ25_SYMMI</name>
<dbReference type="Proteomes" id="UP000186817">
    <property type="component" value="Unassembled WGS sequence"/>
</dbReference>
<reference evidence="1 2" key="1">
    <citation type="submission" date="2016-02" db="EMBL/GenBank/DDBJ databases">
        <title>Genome analysis of coral dinoflagellate symbionts highlights evolutionary adaptations to a symbiotic lifestyle.</title>
        <authorList>
            <person name="Aranda M."/>
            <person name="Li Y."/>
            <person name="Liew Y.J."/>
            <person name="Baumgarten S."/>
            <person name="Simakov O."/>
            <person name="Wilson M."/>
            <person name="Piel J."/>
            <person name="Ashoor H."/>
            <person name="Bougouffa S."/>
            <person name="Bajic V.B."/>
            <person name="Ryu T."/>
            <person name="Ravasi T."/>
            <person name="Bayer T."/>
            <person name="Micklem G."/>
            <person name="Kim H."/>
            <person name="Bhak J."/>
            <person name="Lajeunesse T.C."/>
            <person name="Voolstra C.R."/>
        </authorList>
    </citation>
    <scope>NUCLEOTIDE SEQUENCE [LARGE SCALE GENOMIC DNA]</scope>
    <source>
        <strain evidence="1 2">CCMP2467</strain>
    </source>
</reference>
<dbReference type="AlphaFoldDB" id="A0A1Q9DZ25"/>
<evidence type="ECO:0000313" key="2">
    <source>
        <dbReference type="Proteomes" id="UP000186817"/>
    </source>
</evidence>
<accession>A0A1Q9DZ25</accession>
<dbReference type="OrthoDB" id="10255582at2759"/>
<keyword evidence="1" id="KW-0966">Cell projection</keyword>
<dbReference type="EMBL" id="LSRX01000328">
    <property type="protein sequence ID" value="OLQ00431.1"/>
    <property type="molecule type" value="Genomic_DNA"/>
</dbReference>
<comment type="caution">
    <text evidence="1">The sequence shown here is derived from an EMBL/GenBank/DDBJ whole genome shotgun (WGS) entry which is preliminary data.</text>
</comment>